<dbReference type="SUPFAM" id="SSF53448">
    <property type="entry name" value="Nucleotide-diphospho-sugar transferases"/>
    <property type="match status" value="1"/>
</dbReference>
<feature type="domain" description="Glycosyltransferase 2-like" evidence="2">
    <location>
        <begin position="3"/>
        <end position="157"/>
    </location>
</feature>
<dbReference type="Proteomes" id="UP001379949">
    <property type="component" value="Unassembled WGS sequence"/>
</dbReference>
<dbReference type="InterPro" id="IPR029044">
    <property type="entry name" value="Nucleotide-diphossugar_trans"/>
</dbReference>
<dbReference type="EMBL" id="JBAKAR010000009">
    <property type="protein sequence ID" value="MEL0613792.1"/>
    <property type="molecule type" value="Genomic_DNA"/>
</dbReference>
<name>A0ABU9G5P1_9GAMM</name>
<dbReference type="RefSeq" id="WP_341567464.1">
    <property type="nucleotide sequence ID" value="NZ_JBAKAR010000009.1"/>
</dbReference>
<dbReference type="PANTHER" id="PTHR22916">
    <property type="entry name" value="GLYCOSYLTRANSFERASE"/>
    <property type="match status" value="1"/>
</dbReference>
<sequence>MISVVIPLYNKEEFIVECLDSVINSISISSCSIEILVVDDCSTDNSLELCKSYSHQISLIQLPRNSGPSAARNMGINKAKNDFILFLDADDLVHPYAFKYLVDTIKENPEDNVFLLGVDYLDGTFKRGLEKEFSIKRLSKFEYHRNLIEGVLLFSASSTCINKNIVNVVGYFNEHSRYTEDSEFWARISERFSVILIDTQLIGYRIVQGSLSQICRENLSDIPILLTTLLEQNKINKSNKTVRLAYSIMFLKYTILIRANNHSANKILFTKERVFNCINFYFLLSCFFAFSPSFFTKSLIKVFRYLKYRK</sequence>
<keyword evidence="3" id="KW-0808">Transferase</keyword>
<accession>A0ABU9G5P1</accession>
<feature type="transmembrane region" description="Helical" evidence="1">
    <location>
        <begin position="280"/>
        <end position="300"/>
    </location>
</feature>
<dbReference type="Pfam" id="PF00535">
    <property type="entry name" value="Glycos_transf_2"/>
    <property type="match status" value="1"/>
</dbReference>
<comment type="caution">
    <text evidence="3">The sequence shown here is derived from an EMBL/GenBank/DDBJ whole genome shotgun (WGS) entry which is preliminary data.</text>
</comment>
<gene>
    <name evidence="3" type="ORF">V6242_11605</name>
</gene>
<evidence type="ECO:0000313" key="3">
    <source>
        <dbReference type="EMBL" id="MEL0613792.1"/>
    </source>
</evidence>
<proteinExistence type="predicted"/>
<dbReference type="EC" id="2.4.-.-" evidence="3"/>
<keyword evidence="3" id="KW-0328">Glycosyltransferase</keyword>
<keyword evidence="4" id="KW-1185">Reference proteome</keyword>
<reference evidence="3 4" key="1">
    <citation type="submission" date="2024-02" db="EMBL/GenBank/DDBJ databases">
        <title>Bacteria isolated from the canopy kelp, Nereocystis luetkeana.</title>
        <authorList>
            <person name="Pfister C.A."/>
            <person name="Younker I.T."/>
            <person name="Light S.H."/>
        </authorList>
    </citation>
    <scope>NUCLEOTIDE SEQUENCE [LARGE SCALE GENOMIC DNA]</scope>
    <source>
        <strain evidence="3 4">TI.4.07</strain>
    </source>
</reference>
<dbReference type="InterPro" id="IPR001173">
    <property type="entry name" value="Glyco_trans_2-like"/>
</dbReference>
<organism evidence="3 4">
    <name type="scientific">Marinomonas arenicola</name>
    <dbReference type="NCBI Taxonomy" id="569601"/>
    <lineage>
        <taxon>Bacteria</taxon>
        <taxon>Pseudomonadati</taxon>
        <taxon>Pseudomonadota</taxon>
        <taxon>Gammaproteobacteria</taxon>
        <taxon>Oceanospirillales</taxon>
        <taxon>Oceanospirillaceae</taxon>
        <taxon>Marinomonas</taxon>
    </lineage>
</organism>
<dbReference type="Gene3D" id="3.90.550.10">
    <property type="entry name" value="Spore Coat Polysaccharide Biosynthesis Protein SpsA, Chain A"/>
    <property type="match status" value="1"/>
</dbReference>
<keyword evidence="1" id="KW-0812">Transmembrane</keyword>
<keyword evidence="1" id="KW-0472">Membrane</keyword>
<evidence type="ECO:0000256" key="1">
    <source>
        <dbReference type="SAM" id="Phobius"/>
    </source>
</evidence>
<protein>
    <submittedName>
        <fullName evidence="3">Glycosyltransferase family 2 protein</fullName>
        <ecNumber evidence="3">2.4.-.-</ecNumber>
    </submittedName>
</protein>
<keyword evidence="1" id="KW-1133">Transmembrane helix</keyword>
<dbReference type="GO" id="GO:0016757">
    <property type="term" value="F:glycosyltransferase activity"/>
    <property type="evidence" value="ECO:0007669"/>
    <property type="project" value="UniProtKB-KW"/>
</dbReference>
<dbReference type="CDD" id="cd00761">
    <property type="entry name" value="Glyco_tranf_GTA_type"/>
    <property type="match status" value="1"/>
</dbReference>
<dbReference type="PANTHER" id="PTHR22916:SF3">
    <property type="entry name" value="UDP-GLCNAC:BETAGAL BETA-1,3-N-ACETYLGLUCOSAMINYLTRANSFERASE-LIKE PROTEIN 1"/>
    <property type="match status" value="1"/>
</dbReference>
<evidence type="ECO:0000313" key="4">
    <source>
        <dbReference type="Proteomes" id="UP001379949"/>
    </source>
</evidence>
<evidence type="ECO:0000259" key="2">
    <source>
        <dbReference type="Pfam" id="PF00535"/>
    </source>
</evidence>